<comment type="subcellular location">
    <subcellularLocation>
        <location evidence="2">Cytoplasm</location>
    </subcellularLocation>
    <subcellularLocation>
        <location evidence="1">Nucleus</location>
    </subcellularLocation>
</comment>
<keyword evidence="7" id="KW-0687">Ribonucleoprotein</keyword>
<dbReference type="GO" id="GO:0005634">
    <property type="term" value="C:nucleus"/>
    <property type="evidence" value="ECO:0007669"/>
    <property type="project" value="UniProtKB-SubCell"/>
</dbReference>
<dbReference type="GO" id="GO:1990904">
    <property type="term" value="C:ribonucleoprotein complex"/>
    <property type="evidence" value="ECO:0007669"/>
    <property type="project" value="UniProtKB-KW"/>
</dbReference>
<evidence type="ECO:0000256" key="4">
    <source>
        <dbReference type="ARBA" id="ARBA00022490"/>
    </source>
</evidence>
<evidence type="ECO:0000256" key="6">
    <source>
        <dbReference type="ARBA" id="ARBA00023242"/>
    </source>
</evidence>
<proteinExistence type="inferred from homology"/>
<evidence type="ECO:0000256" key="2">
    <source>
        <dbReference type="ARBA" id="ARBA00004496"/>
    </source>
</evidence>
<dbReference type="OrthoDB" id="7344096at2759"/>
<name>A0A6A1WEQ7_9ROSI</name>
<evidence type="ECO:0000256" key="5">
    <source>
        <dbReference type="ARBA" id="ARBA00022980"/>
    </source>
</evidence>
<dbReference type="PANTHER" id="PTHR31250">
    <property type="entry name" value="IQ DOMAIN-CONTAINING PROTEIN IQM3"/>
    <property type="match status" value="1"/>
</dbReference>
<dbReference type="GO" id="GO:0003735">
    <property type="term" value="F:structural constituent of ribosome"/>
    <property type="evidence" value="ECO:0007669"/>
    <property type="project" value="InterPro"/>
</dbReference>
<dbReference type="GO" id="GO:0005737">
    <property type="term" value="C:cytoplasm"/>
    <property type="evidence" value="ECO:0007669"/>
    <property type="project" value="UniProtKB-SubCell"/>
</dbReference>
<dbReference type="GO" id="GO:0005840">
    <property type="term" value="C:ribosome"/>
    <property type="evidence" value="ECO:0007669"/>
    <property type="project" value="UniProtKB-KW"/>
</dbReference>
<dbReference type="InterPro" id="IPR011331">
    <property type="entry name" value="Ribosomal_eL37/eL43"/>
</dbReference>
<dbReference type="EMBL" id="RXIC02000020">
    <property type="protein sequence ID" value="KAB1223715.1"/>
    <property type="molecule type" value="Genomic_DNA"/>
</dbReference>
<dbReference type="InterPro" id="IPR011332">
    <property type="entry name" value="Ribosomal_zn-bd"/>
</dbReference>
<dbReference type="GO" id="GO:0006412">
    <property type="term" value="P:translation"/>
    <property type="evidence" value="ECO:0007669"/>
    <property type="project" value="InterPro"/>
</dbReference>
<keyword evidence="6" id="KW-0539">Nucleus</keyword>
<gene>
    <name evidence="9" type="ORF">CJ030_MR2G004721</name>
</gene>
<comment type="caution">
    <text evidence="9">The sequence shown here is derived from an EMBL/GenBank/DDBJ whole genome shotgun (WGS) entry which is preliminary data.</text>
</comment>
<evidence type="ECO:0000256" key="1">
    <source>
        <dbReference type="ARBA" id="ARBA00004123"/>
    </source>
</evidence>
<comment type="similarity">
    <text evidence="3">Belongs to the eukaryotic ribosomal protein eL43 family.</text>
</comment>
<evidence type="ECO:0000313" key="9">
    <source>
        <dbReference type="EMBL" id="KAB1223715.1"/>
    </source>
</evidence>
<dbReference type="Proteomes" id="UP000516437">
    <property type="component" value="Chromosome 2"/>
</dbReference>
<keyword evidence="4" id="KW-0963">Cytoplasm</keyword>
<dbReference type="SUPFAM" id="SSF57829">
    <property type="entry name" value="Zn-binding ribosomal proteins"/>
    <property type="match status" value="1"/>
</dbReference>
<dbReference type="InterPro" id="IPR044159">
    <property type="entry name" value="IQM"/>
</dbReference>
<keyword evidence="10" id="KW-1185">Reference proteome</keyword>
<evidence type="ECO:0000256" key="7">
    <source>
        <dbReference type="ARBA" id="ARBA00023274"/>
    </source>
</evidence>
<accession>A0A6A1WEQ7</accession>
<protein>
    <submittedName>
        <fullName evidence="9">60S ribosomal protein L37a</fullName>
    </submittedName>
</protein>
<evidence type="ECO:0000256" key="8">
    <source>
        <dbReference type="SAM" id="MobiDB-lite"/>
    </source>
</evidence>
<feature type="region of interest" description="Disordered" evidence="8">
    <location>
        <begin position="98"/>
        <end position="125"/>
    </location>
</feature>
<feature type="region of interest" description="Disordered" evidence="8">
    <location>
        <begin position="483"/>
        <end position="502"/>
    </location>
</feature>
<dbReference type="Pfam" id="PF01780">
    <property type="entry name" value="Ribosomal_L37ae"/>
    <property type="match status" value="1"/>
</dbReference>
<evidence type="ECO:0000256" key="3">
    <source>
        <dbReference type="ARBA" id="ARBA00008672"/>
    </source>
</evidence>
<dbReference type="AlphaFoldDB" id="A0A6A1WEQ7"/>
<reference evidence="9 10" key="1">
    <citation type="journal article" date="2019" name="Plant Biotechnol. J.">
        <title>The red bayberry genome and genetic basis of sex determination.</title>
        <authorList>
            <person name="Jia H.M."/>
            <person name="Jia H.J."/>
            <person name="Cai Q.L."/>
            <person name="Wang Y."/>
            <person name="Zhao H.B."/>
            <person name="Yang W.F."/>
            <person name="Wang G.Y."/>
            <person name="Li Y.H."/>
            <person name="Zhan D.L."/>
            <person name="Shen Y.T."/>
            <person name="Niu Q.F."/>
            <person name="Chang L."/>
            <person name="Qiu J."/>
            <person name="Zhao L."/>
            <person name="Xie H.B."/>
            <person name="Fu W.Y."/>
            <person name="Jin J."/>
            <person name="Li X.W."/>
            <person name="Jiao Y."/>
            <person name="Zhou C.C."/>
            <person name="Tu T."/>
            <person name="Chai C.Y."/>
            <person name="Gao J.L."/>
            <person name="Fan L.J."/>
            <person name="van de Weg E."/>
            <person name="Wang J.Y."/>
            <person name="Gao Z.S."/>
        </authorList>
    </citation>
    <scope>NUCLEOTIDE SEQUENCE [LARGE SCALE GENOMIC DNA]</scope>
    <source>
        <tissue evidence="9">Leaves</tissue>
    </source>
</reference>
<keyword evidence="5 9" id="KW-0689">Ribosomal protein</keyword>
<organism evidence="9 10">
    <name type="scientific">Morella rubra</name>
    <name type="common">Chinese bayberry</name>
    <dbReference type="NCBI Taxonomy" id="262757"/>
    <lineage>
        <taxon>Eukaryota</taxon>
        <taxon>Viridiplantae</taxon>
        <taxon>Streptophyta</taxon>
        <taxon>Embryophyta</taxon>
        <taxon>Tracheophyta</taxon>
        <taxon>Spermatophyta</taxon>
        <taxon>Magnoliopsida</taxon>
        <taxon>eudicotyledons</taxon>
        <taxon>Gunneridae</taxon>
        <taxon>Pentapetalae</taxon>
        <taxon>rosids</taxon>
        <taxon>fabids</taxon>
        <taxon>Fagales</taxon>
        <taxon>Myricaceae</taxon>
        <taxon>Morella</taxon>
    </lineage>
</organism>
<dbReference type="PANTHER" id="PTHR31250:SF38">
    <property type="entry name" value="IQ DOMAIN-CONTAINING PROTEIN IQM6"/>
    <property type="match status" value="1"/>
</dbReference>
<dbReference type="Gene3D" id="2.20.25.30">
    <property type="match status" value="1"/>
</dbReference>
<dbReference type="InterPro" id="IPR002674">
    <property type="entry name" value="Ribosomal_eL43"/>
</dbReference>
<sequence length="704" mass="80369">MGLSFSCPLADLDDEDSRLESILIRSISSDRDLRDSLRSVSFNGRDLESTITKSYGLTTLSLEGSLSFKGKGLETMLSFKTSPAEVQNDAFGTCVSSKTGDVGDQLPKSDKLSEKNPSPLPDPEKQRYEAALKLQKVYKSFRTRRQLADCAVLVEQRWWKLLDFAELKRSSISFFDIEKPETAVSRWSRARTKAAKVGKGLSKDENARKLALQHWLEAIDPRHRYGHNLQFYYVTWLQCESKQPFFYWIDIGEGKEVNLERCPRLKLQQQCIKYLGPAEREAYEIVVQDGKFFHKLSGKLLDTMGGPKDAKWIFVLSTSKTLYVGLKNKGTFQHSSFLAGGATLSAGRLVVENGILKVVWPHSGHYLPTEENFEELMLFLKEHNVDLTNVKKNPSEEDEEGFTIMANHLCLQDNPTEANLCQDTELLGKCFSVQKRTDSQDQDSDAAENSKVPMLRFPRELGSKITRLEIPKQHVVFDDSKKEALPPSCHAHPPDSSSEDGYETAEESFLPEDDFMVSKLNLFDEEEEEVHEQPIPKEKIIQRIGSHKGRKSYQLAKQLSSRWATGAGPRIGCMRDYPSELQFRVLEQANLSPRSRSVILSPRTSSHLSPKKEIKKEMHMHNLRRKRVKAHESLWKQIKKMEVSQHSKFFYEFCRKFAVKRKVMRIWSCKDCGKVKAGGAYTMTTACAVTVRSNIRRLREQTES</sequence>
<evidence type="ECO:0000313" key="10">
    <source>
        <dbReference type="Proteomes" id="UP000516437"/>
    </source>
</evidence>